<keyword evidence="3" id="KW-1185">Reference proteome</keyword>
<evidence type="ECO:0000313" key="3">
    <source>
        <dbReference type="Proteomes" id="UP000276232"/>
    </source>
</evidence>
<name>A0A3N1HTJ5_9ACTN</name>
<dbReference type="RefSeq" id="WP_123378533.1">
    <property type="nucleotide sequence ID" value="NZ_RJKN01000001.1"/>
</dbReference>
<comment type="caution">
    <text evidence="2">The sequence shown here is derived from an EMBL/GenBank/DDBJ whole genome shotgun (WGS) entry which is preliminary data.</text>
</comment>
<gene>
    <name evidence="2" type="ORF">EDC03_0451</name>
</gene>
<reference evidence="2 3" key="1">
    <citation type="journal article" date="2015" name="Stand. Genomic Sci.">
        <title>Genomic Encyclopedia of Bacterial and Archaeal Type Strains, Phase III: the genomes of soil and plant-associated and newly described type strains.</title>
        <authorList>
            <person name="Whitman W.B."/>
            <person name="Woyke T."/>
            <person name="Klenk H.P."/>
            <person name="Zhou Y."/>
            <person name="Lilburn T.G."/>
            <person name="Beck B.J."/>
            <person name="De Vos P."/>
            <person name="Vandamme P."/>
            <person name="Eisen J.A."/>
            <person name="Garrity G."/>
            <person name="Hugenholtz P."/>
            <person name="Kyrpides N.C."/>
        </authorList>
    </citation>
    <scope>NUCLEOTIDE SEQUENCE [LARGE SCALE GENOMIC DNA]</scope>
    <source>
        <strain evidence="2 3">CECT 7306</strain>
    </source>
</reference>
<dbReference type="EMBL" id="RJKN01000001">
    <property type="protein sequence ID" value="ROP45841.1"/>
    <property type="molecule type" value="Genomic_DNA"/>
</dbReference>
<dbReference type="Proteomes" id="UP000276232">
    <property type="component" value="Unassembled WGS sequence"/>
</dbReference>
<sequence>MSTDHGAPTDAAATRAALDRAADELAAVVAEGPDEAPDAPGSGAPARVVDPDDVAPGTDPEVPTGEGPGA</sequence>
<evidence type="ECO:0000256" key="1">
    <source>
        <dbReference type="SAM" id="MobiDB-lite"/>
    </source>
</evidence>
<protein>
    <submittedName>
        <fullName evidence="2">Uncharacterized protein</fullName>
    </submittedName>
</protein>
<dbReference type="AlphaFoldDB" id="A0A3N1HTJ5"/>
<organism evidence="2 3">
    <name type="scientific">Pseudokineococcus lusitanus</name>
    <dbReference type="NCBI Taxonomy" id="763993"/>
    <lineage>
        <taxon>Bacteria</taxon>
        <taxon>Bacillati</taxon>
        <taxon>Actinomycetota</taxon>
        <taxon>Actinomycetes</taxon>
        <taxon>Kineosporiales</taxon>
        <taxon>Kineosporiaceae</taxon>
        <taxon>Pseudokineococcus</taxon>
    </lineage>
</organism>
<feature type="region of interest" description="Disordered" evidence="1">
    <location>
        <begin position="30"/>
        <end position="70"/>
    </location>
</feature>
<proteinExistence type="predicted"/>
<evidence type="ECO:0000313" key="2">
    <source>
        <dbReference type="EMBL" id="ROP45841.1"/>
    </source>
</evidence>
<accession>A0A3N1HTJ5</accession>
<dbReference type="InParanoid" id="A0A3N1HTJ5"/>